<reference evidence="2" key="1">
    <citation type="submission" date="2023-10" db="EMBL/GenBank/DDBJ databases">
        <authorList>
            <person name="Chen Y."/>
            <person name="Shah S."/>
            <person name="Dougan E. K."/>
            <person name="Thang M."/>
            <person name="Chan C."/>
        </authorList>
    </citation>
    <scope>NUCLEOTIDE SEQUENCE [LARGE SCALE GENOMIC DNA]</scope>
</reference>
<comment type="caution">
    <text evidence="2">The sequence shown here is derived from an EMBL/GenBank/DDBJ whole genome shotgun (WGS) entry which is preliminary data.</text>
</comment>
<feature type="region of interest" description="Disordered" evidence="1">
    <location>
        <begin position="76"/>
        <end position="104"/>
    </location>
</feature>
<name>A0ABN9YCZ3_9DINO</name>
<feature type="compositionally biased region" description="Basic residues" evidence="1">
    <location>
        <begin position="91"/>
        <end position="104"/>
    </location>
</feature>
<organism evidence="2 3">
    <name type="scientific">Prorocentrum cordatum</name>
    <dbReference type="NCBI Taxonomy" id="2364126"/>
    <lineage>
        <taxon>Eukaryota</taxon>
        <taxon>Sar</taxon>
        <taxon>Alveolata</taxon>
        <taxon>Dinophyceae</taxon>
        <taxon>Prorocentrales</taxon>
        <taxon>Prorocentraceae</taxon>
        <taxon>Prorocentrum</taxon>
    </lineage>
</organism>
<dbReference type="Proteomes" id="UP001189429">
    <property type="component" value="Unassembled WGS sequence"/>
</dbReference>
<sequence length="104" mass="11556">MSLGGLNSKIFPWGGRCFEKGPTAVDDCVDRLAPKGCKVTFLRSEKEASKDSSSLKGREGRGRETYVAKRRSYIISEEEDGEEEPGGRSGGGRKRKKRRCKYHG</sequence>
<proteinExistence type="predicted"/>
<keyword evidence="3" id="KW-1185">Reference proteome</keyword>
<evidence type="ECO:0000256" key="1">
    <source>
        <dbReference type="SAM" id="MobiDB-lite"/>
    </source>
</evidence>
<dbReference type="EMBL" id="CAUYUJ010022170">
    <property type="protein sequence ID" value="CAK0909280.1"/>
    <property type="molecule type" value="Genomic_DNA"/>
</dbReference>
<evidence type="ECO:0000313" key="2">
    <source>
        <dbReference type="EMBL" id="CAK0909280.1"/>
    </source>
</evidence>
<protein>
    <submittedName>
        <fullName evidence="2">Uncharacterized protein</fullName>
    </submittedName>
</protein>
<gene>
    <name evidence="2" type="ORF">PCOR1329_LOCUS83734</name>
</gene>
<accession>A0ABN9YCZ3</accession>
<evidence type="ECO:0000313" key="3">
    <source>
        <dbReference type="Proteomes" id="UP001189429"/>
    </source>
</evidence>